<feature type="domain" description="Plastocyanin-like" evidence="14">
    <location>
        <begin position="103"/>
        <end position="213"/>
    </location>
</feature>
<dbReference type="InterPro" id="IPR045087">
    <property type="entry name" value="Cu-oxidase_fam"/>
</dbReference>
<evidence type="ECO:0000313" key="16">
    <source>
        <dbReference type="Proteomes" id="UP000077701"/>
    </source>
</evidence>
<evidence type="ECO:0000256" key="11">
    <source>
        <dbReference type="ARBA" id="ARBA00049340"/>
    </source>
</evidence>
<dbReference type="PANTHER" id="PTHR11709">
    <property type="entry name" value="MULTI-COPPER OXIDASE"/>
    <property type="match status" value="1"/>
</dbReference>
<evidence type="ECO:0000256" key="7">
    <source>
        <dbReference type="ARBA" id="ARBA00022723"/>
    </source>
</evidence>
<dbReference type="AlphaFoldDB" id="A0A171DPK9"/>
<proteinExistence type="inferred from homology"/>
<dbReference type="STRING" id="161355.PS9374_06679"/>
<feature type="binding site" description="type 1 copper site" evidence="12">
    <location>
        <position position="189"/>
    </location>
    <ligand>
        <name>Cu cation</name>
        <dbReference type="ChEBI" id="CHEBI:23378"/>
        <label>1</label>
    </ligand>
</feature>
<comment type="cofactor">
    <cofactor evidence="2 12">
        <name>Cu(2+)</name>
        <dbReference type="ChEBI" id="CHEBI:29036"/>
    </cofactor>
</comment>
<comment type="subunit">
    <text evidence="4">Homotrimer.</text>
</comment>
<evidence type="ECO:0000313" key="15">
    <source>
        <dbReference type="EMBL" id="GAT70988.1"/>
    </source>
</evidence>
<dbReference type="EC" id="1.7.2.1" evidence="5"/>
<feature type="binding site" description="type 1 copper site" evidence="12">
    <location>
        <position position="203"/>
    </location>
    <ligand>
        <name>Cu cation</name>
        <dbReference type="ChEBI" id="CHEBI:23378"/>
        <label>1</label>
    </ligand>
</feature>
<evidence type="ECO:0000256" key="5">
    <source>
        <dbReference type="ARBA" id="ARBA00011882"/>
    </source>
</evidence>
<dbReference type="Pfam" id="PF07732">
    <property type="entry name" value="Cu-oxidase_3"/>
    <property type="match status" value="1"/>
</dbReference>
<evidence type="ECO:0000256" key="6">
    <source>
        <dbReference type="ARBA" id="ARBA00017290"/>
    </source>
</evidence>
<evidence type="ECO:0000256" key="1">
    <source>
        <dbReference type="ARBA" id="ARBA00001960"/>
    </source>
</evidence>
<dbReference type="CDD" id="cd04208">
    <property type="entry name" value="CuRO_2_CuNIR"/>
    <property type="match status" value="1"/>
</dbReference>
<comment type="catalytic activity">
    <reaction evidence="11">
        <text>nitric oxide + Fe(III)-[cytochrome c] + H2O = Fe(II)-[cytochrome c] + nitrite + 2 H(+)</text>
        <dbReference type="Rhea" id="RHEA:15233"/>
        <dbReference type="Rhea" id="RHEA-COMP:10350"/>
        <dbReference type="Rhea" id="RHEA-COMP:14399"/>
        <dbReference type="ChEBI" id="CHEBI:15377"/>
        <dbReference type="ChEBI" id="CHEBI:15378"/>
        <dbReference type="ChEBI" id="CHEBI:16301"/>
        <dbReference type="ChEBI" id="CHEBI:16480"/>
        <dbReference type="ChEBI" id="CHEBI:29033"/>
        <dbReference type="ChEBI" id="CHEBI:29034"/>
        <dbReference type="EC" id="1.7.2.1"/>
    </reaction>
</comment>
<reference evidence="16" key="2">
    <citation type="submission" date="2016-04" db="EMBL/GenBank/DDBJ databases">
        <title>Planomonospora sphaerica JCM9374 whole genome shotgun sequence.</title>
        <authorList>
            <person name="Suzuki T."/>
            <person name="Dohra H."/>
            <person name="Kodani S."/>
        </authorList>
    </citation>
    <scope>NUCLEOTIDE SEQUENCE [LARGE SCALE GENOMIC DNA]</scope>
    <source>
        <strain evidence="16">JCM 9374</strain>
    </source>
</reference>
<comment type="cofactor">
    <cofactor evidence="1 12">
        <name>Cu(+)</name>
        <dbReference type="ChEBI" id="CHEBI:49552"/>
    </cofactor>
</comment>
<keyword evidence="16" id="KW-1185">Reference proteome</keyword>
<dbReference type="InterPro" id="IPR011707">
    <property type="entry name" value="Cu-oxidase-like_N"/>
</dbReference>
<keyword evidence="9" id="KW-0560">Oxidoreductase</keyword>
<comment type="caution">
    <text evidence="15">The sequence shown here is derived from an EMBL/GenBank/DDBJ whole genome shotgun (WGS) entry which is preliminary data.</text>
</comment>
<evidence type="ECO:0000256" key="10">
    <source>
        <dbReference type="ARBA" id="ARBA00023008"/>
    </source>
</evidence>
<protein>
    <recommendedName>
        <fullName evidence="6">Copper-containing nitrite reductase</fullName>
        <ecNumber evidence="5">1.7.2.1</ecNumber>
    </recommendedName>
</protein>
<dbReference type="GO" id="GO:0050421">
    <property type="term" value="F:nitrite reductase (NO-forming) activity"/>
    <property type="evidence" value="ECO:0007669"/>
    <property type="project" value="UniProtKB-EC"/>
</dbReference>
<feature type="binding site" description="type 1 copper site" evidence="12">
    <location>
        <position position="150"/>
    </location>
    <ligand>
        <name>Cu cation</name>
        <dbReference type="ChEBI" id="CHEBI:23378"/>
        <label>1</label>
    </ligand>
</feature>
<dbReference type="CDD" id="cd11020">
    <property type="entry name" value="CuRO_1_CuNIR"/>
    <property type="match status" value="1"/>
</dbReference>
<organism evidence="15 16">
    <name type="scientific">Planomonospora sphaerica</name>
    <dbReference type="NCBI Taxonomy" id="161355"/>
    <lineage>
        <taxon>Bacteria</taxon>
        <taxon>Bacillati</taxon>
        <taxon>Actinomycetota</taxon>
        <taxon>Actinomycetes</taxon>
        <taxon>Streptosporangiales</taxon>
        <taxon>Streptosporangiaceae</taxon>
        <taxon>Planomonospora</taxon>
    </lineage>
</organism>
<dbReference type="SUPFAM" id="SSF49503">
    <property type="entry name" value="Cupredoxins"/>
    <property type="match status" value="2"/>
</dbReference>
<dbReference type="InterPro" id="IPR008972">
    <property type="entry name" value="Cupredoxin"/>
</dbReference>
<evidence type="ECO:0000256" key="8">
    <source>
        <dbReference type="ARBA" id="ARBA00022737"/>
    </source>
</evidence>
<dbReference type="Gene3D" id="2.60.40.420">
    <property type="entry name" value="Cupredoxins - blue copper proteins"/>
    <property type="match status" value="2"/>
</dbReference>
<evidence type="ECO:0000256" key="13">
    <source>
        <dbReference type="SAM" id="MobiDB-lite"/>
    </source>
</evidence>
<reference evidence="15 16" key="1">
    <citation type="journal article" date="2016" name="Genome Announc.">
        <title>Draft Genome Sequence of Planomonospora sphaerica JCM9374, a Rare Actinomycete.</title>
        <authorList>
            <person name="Dohra H."/>
            <person name="Suzuki T."/>
            <person name="Inoue Y."/>
            <person name="Kodani S."/>
        </authorList>
    </citation>
    <scope>NUCLEOTIDE SEQUENCE [LARGE SCALE GENOMIC DNA]</scope>
    <source>
        <strain evidence="15 16">JCM 9374</strain>
    </source>
</reference>
<feature type="compositionally biased region" description="Basic and acidic residues" evidence="13">
    <location>
        <begin position="43"/>
        <end position="64"/>
    </location>
</feature>
<feature type="region of interest" description="Disordered" evidence="13">
    <location>
        <begin position="22"/>
        <end position="78"/>
    </location>
</feature>
<evidence type="ECO:0000256" key="3">
    <source>
        <dbReference type="ARBA" id="ARBA00010609"/>
    </source>
</evidence>
<dbReference type="Proteomes" id="UP000077701">
    <property type="component" value="Unassembled WGS sequence"/>
</dbReference>
<feature type="binding site" description="type 1 copper site" evidence="12">
    <location>
        <position position="155"/>
    </location>
    <ligand>
        <name>Cu cation</name>
        <dbReference type="ChEBI" id="CHEBI:23378"/>
        <label>1</label>
    </ligand>
</feature>
<feature type="binding site" description="type 1 copper site" evidence="12">
    <location>
        <position position="190"/>
    </location>
    <ligand>
        <name>Cu cation</name>
        <dbReference type="ChEBI" id="CHEBI:23378"/>
        <label>1</label>
    </ligand>
</feature>
<feature type="binding site" description="type 1 copper site" evidence="12">
    <location>
        <position position="343"/>
    </location>
    <ligand>
        <name>Cu cation</name>
        <dbReference type="ChEBI" id="CHEBI:23378"/>
        <label>1</label>
    </ligand>
</feature>
<dbReference type="EMBL" id="BDCX01000021">
    <property type="protein sequence ID" value="GAT70988.1"/>
    <property type="molecule type" value="Genomic_DNA"/>
</dbReference>
<dbReference type="PRINTS" id="PR00695">
    <property type="entry name" value="CUNO2RDTASE"/>
</dbReference>
<keyword evidence="10 12" id="KW-0186">Copper</keyword>
<keyword evidence="8" id="KW-0677">Repeat</keyword>
<accession>A0A171DPK9</accession>
<name>A0A171DPK9_9ACTN</name>
<feature type="binding site" description="type 1 copper site" evidence="12">
    <location>
        <position position="198"/>
    </location>
    <ligand>
        <name>Cu cation</name>
        <dbReference type="ChEBI" id="CHEBI:23378"/>
        <label>1</label>
    </ligand>
</feature>
<dbReference type="InterPro" id="IPR001287">
    <property type="entry name" value="NO2-reductase_Cu"/>
</dbReference>
<evidence type="ECO:0000256" key="4">
    <source>
        <dbReference type="ARBA" id="ARBA00011233"/>
    </source>
</evidence>
<comment type="similarity">
    <text evidence="3">Belongs to the multicopper oxidase family.</text>
</comment>
<evidence type="ECO:0000256" key="2">
    <source>
        <dbReference type="ARBA" id="ARBA00001973"/>
    </source>
</evidence>
<sequence>MSGALLAGAGFGVGVATGDTGHGAAHGSTTADGTASPQTAATGHDEDPQLATEDGHDHSVHEGSEGTPATYDPNAAPGFGFRARDAVLPPAPAGRRHKVTLTITEKVIEVAPGVRQRAWTYNGTLPGPVLRGKVGDTFTVTLVNKGSTGHSIDFHASQVAPDRKMRTIEPGEQLTYAFTAERAGAFMYHCGSAPALHHIGNGMYGAIIIDPPNLTEVDQEFVVVQSELALGPQDGLAKLSKLYTADYDAVAFNGYAGQYRFAPLTATAGKRTRIWVLDAGPSAPSAFHVVGTVFDTVFKDGGYTVRPGDAAGGGAQVLDLAPSQGGFAEFTFAEPGEYAMVSHRFADAARGATGLFKVTS</sequence>
<keyword evidence="7 12" id="KW-0479">Metal-binding</keyword>
<feature type="compositionally biased region" description="Low complexity" evidence="13">
    <location>
        <begin position="22"/>
        <end position="36"/>
    </location>
</feature>
<dbReference type="PANTHER" id="PTHR11709:SF394">
    <property type="entry name" value="FI03373P-RELATED"/>
    <property type="match status" value="1"/>
</dbReference>
<evidence type="ECO:0000256" key="12">
    <source>
        <dbReference type="PIRSR" id="PIRSR601287-1"/>
    </source>
</evidence>
<gene>
    <name evidence="15" type="ORF">PS9374_06679</name>
</gene>
<evidence type="ECO:0000259" key="14">
    <source>
        <dbReference type="Pfam" id="PF07732"/>
    </source>
</evidence>
<evidence type="ECO:0000256" key="9">
    <source>
        <dbReference type="ARBA" id="ARBA00023002"/>
    </source>
</evidence>
<dbReference type="GO" id="GO:0005507">
    <property type="term" value="F:copper ion binding"/>
    <property type="evidence" value="ECO:0007669"/>
    <property type="project" value="InterPro"/>
</dbReference>